<dbReference type="NCBIfam" id="TIGR04377">
    <property type="entry name" value="myo_inos_iolD"/>
    <property type="match status" value="1"/>
</dbReference>
<dbReference type="PANTHER" id="PTHR18968:SF9">
    <property type="entry name" value="3D-(3,5_4)-TRIHYDROXYCYCLOHEXANE-1,2-DIONE HYDROLASE"/>
    <property type="match status" value="1"/>
</dbReference>
<evidence type="ECO:0000313" key="8">
    <source>
        <dbReference type="Proteomes" id="UP000886857"/>
    </source>
</evidence>
<dbReference type="GO" id="GO:0005948">
    <property type="term" value="C:acetolactate synthase complex"/>
    <property type="evidence" value="ECO:0007669"/>
    <property type="project" value="TreeGrafter"/>
</dbReference>
<evidence type="ECO:0000313" key="7">
    <source>
        <dbReference type="EMBL" id="HIU99183.1"/>
    </source>
</evidence>
<evidence type="ECO:0000259" key="4">
    <source>
        <dbReference type="Pfam" id="PF00205"/>
    </source>
</evidence>
<feature type="domain" description="Thiamine pyrophosphate enzyme central" evidence="4">
    <location>
        <begin position="221"/>
        <end position="353"/>
    </location>
</feature>
<feature type="domain" description="Thiamine pyrophosphate enzyme TPP-binding" evidence="5">
    <location>
        <begin position="438"/>
        <end position="596"/>
    </location>
</feature>
<feature type="domain" description="Thiamine pyrophosphate enzyme N-terminal TPP-binding" evidence="6">
    <location>
        <begin position="52"/>
        <end position="134"/>
    </location>
</feature>
<dbReference type="CDD" id="cd07035">
    <property type="entry name" value="TPP_PYR_POX_like"/>
    <property type="match status" value="1"/>
</dbReference>
<dbReference type="GO" id="GO:0050660">
    <property type="term" value="F:flavin adenine dinucleotide binding"/>
    <property type="evidence" value="ECO:0007669"/>
    <property type="project" value="TreeGrafter"/>
</dbReference>
<dbReference type="GO" id="GO:0019310">
    <property type="term" value="P:inositol catabolic process"/>
    <property type="evidence" value="ECO:0007669"/>
    <property type="project" value="InterPro"/>
</dbReference>
<reference evidence="7" key="2">
    <citation type="journal article" date="2021" name="PeerJ">
        <title>Extensive microbial diversity within the chicken gut microbiome revealed by metagenomics and culture.</title>
        <authorList>
            <person name="Gilroy R."/>
            <person name="Ravi A."/>
            <person name="Getino M."/>
            <person name="Pursley I."/>
            <person name="Horton D.L."/>
            <person name="Alikhan N.F."/>
            <person name="Baker D."/>
            <person name="Gharbi K."/>
            <person name="Hall N."/>
            <person name="Watson M."/>
            <person name="Adriaenssens E.M."/>
            <person name="Foster-Nyarko E."/>
            <person name="Jarju S."/>
            <person name="Secka A."/>
            <person name="Antonio M."/>
            <person name="Oren A."/>
            <person name="Chaudhuri R.R."/>
            <person name="La Ragione R."/>
            <person name="Hildebrand F."/>
            <person name="Pallen M.J."/>
        </authorList>
    </citation>
    <scope>NUCLEOTIDE SEQUENCE</scope>
    <source>
        <strain evidence="7">10406</strain>
    </source>
</reference>
<dbReference type="GO" id="GO:0102481">
    <property type="term" value="F:3D-(3,5/4)-trihydroxycyclohexane-1,2-dione hydrolase activity"/>
    <property type="evidence" value="ECO:0007669"/>
    <property type="project" value="UniProtKB-EC"/>
</dbReference>
<sequence>MRARTKRMTVGEALVTFLDNQYVSFDGRETKLVEAVYTVFGHGCVVGTGEALAMAKHGLKVYQGKNEQGMAHAATSYAKHSGRLRIIPCMSSIGPGSANMVTAAATATANNLPLLLLLGDTFATRQPDPVLQQIEQPYSATVTTNDAFRAVTRYFDRVSRPEMLMTAMLNAVRVLLDPALTGAVAIALPQDVQGEAYDFPVEFLGKRVHRVVRAVPSPEEIKAAAKAVKKAKKPLLVVGGGARYSGAGEAIMRFAERHNIPVAETQAGKSAIPASFPLDLGGIGVTGNSAANDIAAQCDLLIGVGTRFTDFTTASKTLFAGAKVVTVNASPMHAAKLDAVSVVADAREGVKALDKALGGYASAWTGEPAAAKADWAREIERLTSVVPGEGYVPENTDMNPGAVDKFREATGSALTQTAALGVIRRGIAKDAVIVGASGSLPGCLQRMWETDAEGSYNVEYGYSCMGYEIAGAFGAKLACPDKEVYAMVGDGGYLMLHSEMVTAVQEGVKMVVLLFDNGGFGCINNLQMGQGIDSLCTEFRKREGDLPIRDGDFLKIDYAMSARAYGFDGYTARTAEELEKALAAARAGDKPALIDIKVLPKSMTHGYGGWWNVGITELPRTDKQRSVLEEKRAKLRDGRKY</sequence>
<dbReference type="PANTHER" id="PTHR18968">
    <property type="entry name" value="THIAMINE PYROPHOSPHATE ENZYMES"/>
    <property type="match status" value="1"/>
</dbReference>
<keyword evidence="7" id="KW-0378">Hydrolase</keyword>
<proteinExistence type="inferred from homology"/>
<evidence type="ECO:0000256" key="3">
    <source>
        <dbReference type="RuleBase" id="RU362132"/>
    </source>
</evidence>
<protein>
    <submittedName>
        <fullName evidence="7">3D-(3,5/4)-trihydroxycyclohexane-1,2-dione acylhydrolase (Decyclizing)</fullName>
        <ecNumber evidence="7">3.7.1.22</ecNumber>
    </submittedName>
</protein>
<dbReference type="Pfam" id="PF02775">
    <property type="entry name" value="TPP_enzyme_C"/>
    <property type="match status" value="1"/>
</dbReference>
<dbReference type="PROSITE" id="PS00187">
    <property type="entry name" value="TPP_ENZYMES"/>
    <property type="match status" value="1"/>
</dbReference>
<dbReference type="InterPro" id="IPR011766">
    <property type="entry name" value="TPP_enzyme_TPP-bd"/>
</dbReference>
<dbReference type="Gene3D" id="3.40.50.1220">
    <property type="entry name" value="TPP-binding domain"/>
    <property type="match status" value="1"/>
</dbReference>
<dbReference type="EMBL" id="DVOE01000076">
    <property type="protein sequence ID" value="HIU99183.1"/>
    <property type="molecule type" value="Genomic_DNA"/>
</dbReference>
<dbReference type="InterPro" id="IPR045229">
    <property type="entry name" value="TPP_enz"/>
</dbReference>
<dbReference type="EC" id="3.7.1.22" evidence="7"/>
<dbReference type="GO" id="GO:0030976">
    <property type="term" value="F:thiamine pyrophosphate binding"/>
    <property type="evidence" value="ECO:0007669"/>
    <property type="project" value="InterPro"/>
</dbReference>
<reference evidence="7" key="1">
    <citation type="submission" date="2020-10" db="EMBL/GenBank/DDBJ databases">
        <authorList>
            <person name="Gilroy R."/>
        </authorList>
    </citation>
    <scope>NUCLEOTIDE SEQUENCE</scope>
    <source>
        <strain evidence="7">10406</strain>
    </source>
</reference>
<comment type="caution">
    <text evidence="7">The sequence shown here is derived from an EMBL/GenBank/DDBJ whole genome shotgun (WGS) entry which is preliminary data.</text>
</comment>
<dbReference type="GO" id="GO:0003984">
    <property type="term" value="F:acetolactate synthase activity"/>
    <property type="evidence" value="ECO:0007669"/>
    <property type="project" value="TreeGrafter"/>
</dbReference>
<evidence type="ECO:0000256" key="1">
    <source>
        <dbReference type="ARBA" id="ARBA00007812"/>
    </source>
</evidence>
<dbReference type="InterPro" id="IPR029035">
    <property type="entry name" value="DHS-like_NAD/FAD-binding_dom"/>
</dbReference>
<accession>A0A9D1SWI4</accession>
<dbReference type="Proteomes" id="UP000886857">
    <property type="component" value="Unassembled WGS sequence"/>
</dbReference>
<evidence type="ECO:0000259" key="6">
    <source>
        <dbReference type="Pfam" id="PF02776"/>
    </source>
</evidence>
<dbReference type="InterPro" id="IPR012000">
    <property type="entry name" value="Thiamin_PyroP_enz_cen_dom"/>
</dbReference>
<dbReference type="GO" id="GO:0000287">
    <property type="term" value="F:magnesium ion binding"/>
    <property type="evidence" value="ECO:0007669"/>
    <property type="project" value="InterPro"/>
</dbReference>
<dbReference type="SUPFAM" id="SSF52518">
    <property type="entry name" value="Thiamin diphosphate-binding fold (THDP-binding)"/>
    <property type="match status" value="2"/>
</dbReference>
<keyword evidence="2 3" id="KW-0786">Thiamine pyrophosphate</keyword>
<dbReference type="InterPro" id="IPR000399">
    <property type="entry name" value="TPP-bd_CS"/>
</dbReference>
<dbReference type="Gene3D" id="3.40.50.970">
    <property type="match status" value="2"/>
</dbReference>
<dbReference type="GO" id="GO:0009099">
    <property type="term" value="P:L-valine biosynthetic process"/>
    <property type="evidence" value="ECO:0007669"/>
    <property type="project" value="TreeGrafter"/>
</dbReference>
<comment type="similarity">
    <text evidence="1 3">Belongs to the TPP enzyme family.</text>
</comment>
<dbReference type="InterPro" id="IPR030817">
    <property type="entry name" value="Myo_inos_IolD"/>
</dbReference>
<dbReference type="Pfam" id="PF00205">
    <property type="entry name" value="TPP_enzyme_M"/>
    <property type="match status" value="1"/>
</dbReference>
<dbReference type="GO" id="GO:0009097">
    <property type="term" value="P:isoleucine biosynthetic process"/>
    <property type="evidence" value="ECO:0007669"/>
    <property type="project" value="TreeGrafter"/>
</dbReference>
<evidence type="ECO:0000259" key="5">
    <source>
        <dbReference type="Pfam" id="PF02775"/>
    </source>
</evidence>
<organism evidence="7 8">
    <name type="scientific">Candidatus Limadaptatus stercoripullorum</name>
    <dbReference type="NCBI Taxonomy" id="2840846"/>
    <lineage>
        <taxon>Bacteria</taxon>
        <taxon>Bacillati</taxon>
        <taxon>Bacillota</taxon>
        <taxon>Clostridia</taxon>
        <taxon>Eubacteriales</taxon>
        <taxon>Candidatus Limadaptatus</taxon>
    </lineage>
</organism>
<dbReference type="Pfam" id="PF02776">
    <property type="entry name" value="TPP_enzyme_N"/>
    <property type="match status" value="1"/>
</dbReference>
<dbReference type="InterPro" id="IPR012001">
    <property type="entry name" value="Thiamin_PyroP_enz_TPP-bd_dom"/>
</dbReference>
<gene>
    <name evidence="7" type="primary">iolD</name>
    <name evidence="7" type="ORF">IAC73_05015</name>
</gene>
<dbReference type="AlphaFoldDB" id="A0A9D1SWI4"/>
<evidence type="ECO:0000256" key="2">
    <source>
        <dbReference type="ARBA" id="ARBA00023052"/>
    </source>
</evidence>
<name>A0A9D1SWI4_9FIRM</name>
<dbReference type="InterPro" id="IPR029061">
    <property type="entry name" value="THDP-binding"/>
</dbReference>
<dbReference type="SUPFAM" id="SSF52467">
    <property type="entry name" value="DHS-like NAD/FAD-binding domain"/>
    <property type="match status" value="1"/>
</dbReference>